<accession>A0A0M3JU91</accession>
<dbReference type="WBParaSite" id="ASIM_0001173201-mRNA-1">
    <property type="protein sequence ID" value="ASIM_0001173201-mRNA-1"/>
    <property type="gene ID" value="ASIM_0001173201"/>
</dbReference>
<dbReference type="EMBL" id="UYRR01031048">
    <property type="protein sequence ID" value="VDK44561.1"/>
    <property type="molecule type" value="Genomic_DNA"/>
</dbReference>
<sequence length="562" mass="65032">MLRLQCESWNRMDISLNFVPIRKRRLLNSAGIGSLLSMCPAKRNYIFNELKILSHQYNIQIKCPRDLSDIIESNDAVNALLLLNLIRNERPHLYEDAMQAVWERVWSRDELKLQTAHLFKMCRDIGLEFRECDDIISRIQIQSNVQNLMQATKEAALSGVLSVFNTPWLVIRSTNGQSIGFSGIFSIPVIDFMLTDRSDLFSKWAVLDERSNANNESKLFNQNFNNSSNKLSFTEEPRRTPHFQEYDTVEKPNLSYSQLIKMAIENSKDKRCTLSEIYAYITSNYPYYRAHANPSWKNSIRHNLSLNKQFIRESREIGDNGKGSYWRCIVQNESARARRCKMNSECEGPRLNPAIQKIFCSQNLSDHVTSVQKANYNASAQLESPSTSCDCENINERSQQENINLSTDDDVSDINLFESMNLSASFKDLYEQLFHDSMKTNKEKMYFIGNYLKFQFAQIDWLKSSLETIGLDYDDDEEMENIDMERFRKLIEPSNIFAEKTTAQQSTAMSQKSSVQNHEKQINGLYLYDANCSLNELNKDFSVVDCASLQVVSSIPLKHLFY</sequence>
<dbReference type="InterPro" id="IPR036390">
    <property type="entry name" value="WH_DNA-bd_sf"/>
</dbReference>
<dbReference type="GO" id="GO:0005634">
    <property type="term" value="C:nucleus"/>
    <property type="evidence" value="ECO:0007669"/>
    <property type="project" value="UniProtKB-SubCell"/>
</dbReference>
<dbReference type="SMART" id="SM00339">
    <property type="entry name" value="FH"/>
    <property type="match status" value="1"/>
</dbReference>
<gene>
    <name evidence="11" type="ORF">ASIM_LOCUS11198</name>
</gene>
<dbReference type="PANTHER" id="PTHR45881:SF7">
    <property type="entry name" value="CHECKPOINT SUPPRESSOR 1-LIKE, ISOFORM A-RELATED"/>
    <property type="match status" value="1"/>
</dbReference>
<reference evidence="13" key="1">
    <citation type="submission" date="2017-02" db="UniProtKB">
        <authorList>
            <consortium name="WormBaseParasite"/>
        </authorList>
    </citation>
    <scope>IDENTIFICATION</scope>
</reference>
<comment type="subcellular location">
    <subcellularLocation>
        <location evidence="1 9">Nucleus</location>
    </subcellularLocation>
</comment>
<dbReference type="Proteomes" id="UP000267096">
    <property type="component" value="Unassembled WGS sequence"/>
</dbReference>
<evidence type="ECO:0000259" key="10">
    <source>
        <dbReference type="PROSITE" id="PS50039"/>
    </source>
</evidence>
<evidence type="ECO:0000256" key="1">
    <source>
        <dbReference type="ARBA" id="ARBA00004123"/>
    </source>
</evidence>
<keyword evidence="3 9" id="KW-0238">DNA-binding</keyword>
<feature type="DNA-binding region" description="Fork-head" evidence="9">
    <location>
        <begin position="251"/>
        <end position="326"/>
    </location>
</feature>
<dbReference type="InterPro" id="IPR001766">
    <property type="entry name" value="Fork_head_dom"/>
</dbReference>
<dbReference type="PANTHER" id="PTHR45881">
    <property type="entry name" value="CHECKPOINT SUPPRESSOR 1-LIKE, ISOFORM A-RELATED"/>
    <property type="match status" value="1"/>
</dbReference>
<evidence type="ECO:0000313" key="13">
    <source>
        <dbReference type="WBParaSite" id="ASIM_0001173201-mRNA-1"/>
    </source>
</evidence>
<keyword evidence="12" id="KW-1185">Reference proteome</keyword>
<dbReference type="SUPFAM" id="SSF46785">
    <property type="entry name" value="Winged helix' DNA-binding domain"/>
    <property type="match status" value="1"/>
</dbReference>
<dbReference type="InterPro" id="IPR001853">
    <property type="entry name" value="DSBA-like_thioredoxin_dom"/>
</dbReference>
<dbReference type="Pfam" id="PF01323">
    <property type="entry name" value="DSBA"/>
    <property type="match status" value="1"/>
</dbReference>
<evidence type="ECO:0000256" key="9">
    <source>
        <dbReference type="PROSITE-ProRule" id="PRU00089"/>
    </source>
</evidence>
<evidence type="ECO:0000256" key="6">
    <source>
        <dbReference type="ARBA" id="ARBA00056063"/>
    </source>
</evidence>
<dbReference type="GO" id="GO:0000978">
    <property type="term" value="F:RNA polymerase II cis-regulatory region sequence-specific DNA binding"/>
    <property type="evidence" value="ECO:0007669"/>
    <property type="project" value="TreeGrafter"/>
</dbReference>
<dbReference type="Gene3D" id="1.10.10.10">
    <property type="entry name" value="Winged helix-like DNA-binding domain superfamily/Winged helix DNA-binding domain"/>
    <property type="match status" value="1"/>
</dbReference>
<evidence type="ECO:0000256" key="4">
    <source>
        <dbReference type="ARBA" id="ARBA00023163"/>
    </source>
</evidence>
<dbReference type="FunFam" id="1.10.10.10:FF:000135">
    <property type="entry name" value="forkhead box protein G1"/>
    <property type="match status" value="1"/>
</dbReference>
<comment type="function">
    <text evidence="6">Transcription factor. Plays a role in embryogenesis and later development, perhaps acting redundantly with forkhead protein pes-1.</text>
</comment>
<reference evidence="11 12" key="2">
    <citation type="submission" date="2018-11" db="EMBL/GenBank/DDBJ databases">
        <authorList>
            <consortium name="Pathogen Informatics"/>
        </authorList>
    </citation>
    <scope>NUCLEOTIDE SEQUENCE [LARGE SCALE GENOMIC DNA]</scope>
</reference>
<keyword evidence="5 9" id="KW-0539">Nucleus</keyword>
<dbReference type="InterPro" id="IPR036388">
    <property type="entry name" value="WH-like_DNA-bd_sf"/>
</dbReference>
<dbReference type="Gene3D" id="3.40.30.10">
    <property type="entry name" value="Glutaredoxin"/>
    <property type="match status" value="1"/>
</dbReference>
<keyword evidence="4" id="KW-0804">Transcription</keyword>
<evidence type="ECO:0000256" key="2">
    <source>
        <dbReference type="ARBA" id="ARBA00023015"/>
    </source>
</evidence>
<evidence type="ECO:0000256" key="3">
    <source>
        <dbReference type="ARBA" id="ARBA00023125"/>
    </source>
</evidence>
<dbReference type="OrthoDB" id="5830876at2759"/>
<protein>
    <recommendedName>
        <fullName evidence="7">Forkhead box protein fkh-2</fullName>
    </recommendedName>
    <alternativeName>
        <fullName evidence="8">Forkhead transcription factor family member fkh-2</fullName>
    </alternativeName>
</protein>
<keyword evidence="2" id="KW-0805">Transcription regulation</keyword>
<dbReference type="AlphaFoldDB" id="A0A0M3JU91"/>
<dbReference type="SUPFAM" id="SSF52833">
    <property type="entry name" value="Thioredoxin-like"/>
    <property type="match status" value="1"/>
</dbReference>
<dbReference type="PROSITE" id="PS00658">
    <property type="entry name" value="FORK_HEAD_2"/>
    <property type="match status" value="1"/>
</dbReference>
<name>A0A0M3JU91_ANISI</name>
<evidence type="ECO:0000256" key="8">
    <source>
        <dbReference type="ARBA" id="ARBA00077297"/>
    </source>
</evidence>
<evidence type="ECO:0000313" key="11">
    <source>
        <dbReference type="EMBL" id="VDK44561.1"/>
    </source>
</evidence>
<feature type="domain" description="Fork-head" evidence="10">
    <location>
        <begin position="251"/>
        <end position="326"/>
    </location>
</feature>
<dbReference type="Pfam" id="PF00250">
    <property type="entry name" value="Forkhead"/>
    <property type="match status" value="1"/>
</dbReference>
<dbReference type="CDD" id="cd00059">
    <property type="entry name" value="FH_FOX"/>
    <property type="match status" value="1"/>
</dbReference>
<evidence type="ECO:0000256" key="7">
    <source>
        <dbReference type="ARBA" id="ARBA00071019"/>
    </source>
</evidence>
<dbReference type="InterPro" id="IPR030456">
    <property type="entry name" value="TF_fork_head_CS_2"/>
</dbReference>
<evidence type="ECO:0000313" key="12">
    <source>
        <dbReference type="Proteomes" id="UP000267096"/>
    </source>
</evidence>
<dbReference type="PRINTS" id="PR00053">
    <property type="entry name" value="FORKHEAD"/>
</dbReference>
<evidence type="ECO:0000256" key="5">
    <source>
        <dbReference type="ARBA" id="ARBA00023242"/>
    </source>
</evidence>
<dbReference type="PROSITE" id="PS50039">
    <property type="entry name" value="FORK_HEAD_3"/>
    <property type="match status" value="1"/>
</dbReference>
<organism evidence="13">
    <name type="scientific">Anisakis simplex</name>
    <name type="common">Herring worm</name>
    <dbReference type="NCBI Taxonomy" id="6269"/>
    <lineage>
        <taxon>Eukaryota</taxon>
        <taxon>Metazoa</taxon>
        <taxon>Ecdysozoa</taxon>
        <taxon>Nematoda</taxon>
        <taxon>Chromadorea</taxon>
        <taxon>Rhabditida</taxon>
        <taxon>Spirurina</taxon>
        <taxon>Ascaridomorpha</taxon>
        <taxon>Ascaridoidea</taxon>
        <taxon>Anisakidae</taxon>
        <taxon>Anisakis</taxon>
        <taxon>Anisakis simplex complex</taxon>
    </lineage>
</organism>
<dbReference type="GO" id="GO:0000981">
    <property type="term" value="F:DNA-binding transcription factor activity, RNA polymerase II-specific"/>
    <property type="evidence" value="ECO:0007669"/>
    <property type="project" value="TreeGrafter"/>
</dbReference>
<dbReference type="InterPro" id="IPR036249">
    <property type="entry name" value="Thioredoxin-like_sf"/>
</dbReference>
<dbReference type="GO" id="GO:0016491">
    <property type="term" value="F:oxidoreductase activity"/>
    <property type="evidence" value="ECO:0007669"/>
    <property type="project" value="InterPro"/>
</dbReference>
<proteinExistence type="predicted"/>